<dbReference type="PROSITE" id="PS00894">
    <property type="entry name" value="HTH_DEOR_1"/>
    <property type="match status" value="1"/>
</dbReference>
<proteinExistence type="predicted"/>
<name>A0ABZ1B750_9ACTN</name>
<dbReference type="InterPro" id="IPR001034">
    <property type="entry name" value="DeoR_HTH"/>
</dbReference>
<reference evidence="8 9" key="1">
    <citation type="submission" date="2023-12" db="EMBL/GenBank/DDBJ databases">
        <title>Blastococcus brunescens sp. nov., an actonobacterium isolated from sandstone collected in sahara desert.</title>
        <authorList>
            <person name="Gtari M."/>
            <person name="Ghodhbane F."/>
        </authorList>
    </citation>
    <scope>NUCLEOTIDE SEQUENCE [LARGE SCALE GENOMIC DNA]</scope>
    <source>
        <strain evidence="8 9">BMG 8361</strain>
    </source>
</reference>
<organism evidence="8 9">
    <name type="scientific">Blastococcus brunescens</name>
    <dbReference type="NCBI Taxonomy" id="1564165"/>
    <lineage>
        <taxon>Bacteria</taxon>
        <taxon>Bacillati</taxon>
        <taxon>Actinomycetota</taxon>
        <taxon>Actinomycetes</taxon>
        <taxon>Geodermatophilales</taxon>
        <taxon>Geodermatophilaceae</taxon>
        <taxon>Blastococcus</taxon>
    </lineage>
</organism>
<dbReference type="PRINTS" id="PR00037">
    <property type="entry name" value="HTHLACR"/>
</dbReference>
<feature type="domain" description="HTH deoR-type" evidence="7">
    <location>
        <begin position="3"/>
        <end position="58"/>
    </location>
</feature>
<evidence type="ECO:0000256" key="1">
    <source>
        <dbReference type="ARBA" id="ARBA00021390"/>
    </source>
</evidence>
<keyword evidence="2" id="KW-0678">Repressor</keyword>
<dbReference type="PANTHER" id="PTHR30363:SF4">
    <property type="entry name" value="GLYCEROL-3-PHOSPHATE REGULON REPRESSOR"/>
    <property type="match status" value="1"/>
</dbReference>
<dbReference type="InterPro" id="IPR037171">
    <property type="entry name" value="NagB/RpiA_transferase-like"/>
</dbReference>
<accession>A0ABZ1B750</accession>
<protein>
    <recommendedName>
        <fullName evidence="1">Lactose phosphotransferase system repressor</fullName>
    </recommendedName>
</protein>
<dbReference type="SMART" id="SM00420">
    <property type="entry name" value="HTH_DEOR"/>
    <property type="match status" value="1"/>
</dbReference>
<comment type="function">
    <text evidence="6">Repressor of the lactose catabolism operon. Galactose-6-phosphate is the inducer.</text>
</comment>
<keyword evidence="5" id="KW-0804">Transcription</keyword>
<evidence type="ECO:0000256" key="6">
    <source>
        <dbReference type="ARBA" id="ARBA00024937"/>
    </source>
</evidence>
<dbReference type="InterPro" id="IPR018356">
    <property type="entry name" value="Tscrpt_reg_HTH_DeoR_CS"/>
</dbReference>
<dbReference type="PANTHER" id="PTHR30363">
    <property type="entry name" value="HTH-TYPE TRANSCRIPTIONAL REGULATOR SRLR-RELATED"/>
    <property type="match status" value="1"/>
</dbReference>
<evidence type="ECO:0000259" key="7">
    <source>
        <dbReference type="PROSITE" id="PS51000"/>
    </source>
</evidence>
<dbReference type="EMBL" id="CP141261">
    <property type="protein sequence ID" value="WRL66643.1"/>
    <property type="molecule type" value="Genomic_DNA"/>
</dbReference>
<keyword evidence="4 8" id="KW-0238">DNA-binding</keyword>
<sequence>MYPEERQQAIAQLVGQRGRLSVTTTAEQFGVTTETVRRDLAVLERAGMLRRVHGGAVPVNAVALVELGLGERTGRLAEQKARIAAAALDFLPGLNGSIILDGGTTTAALAELLPTDRKLLTVTNAVPIAARLATAPGITVHMLGGRVRGVTQCAVGEAGVRTLGNLRVDVAFMGTNGITSSYGFTTPDEDEALVKRAMVSAGQRVVVLADSSKLERETLVRFAAPEDVDVLITDDDADRETLDALEKSGVEIVLV</sequence>
<evidence type="ECO:0000256" key="4">
    <source>
        <dbReference type="ARBA" id="ARBA00023125"/>
    </source>
</evidence>
<dbReference type="Gene3D" id="3.40.50.1360">
    <property type="match status" value="1"/>
</dbReference>
<dbReference type="PROSITE" id="PS51000">
    <property type="entry name" value="HTH_DEOR_2"/>
    <property type="match status" value="1"/>
</dbReference>
<dbReference type="Pfam" id="PF00455">
    <property type="entry name" value="DeoRC"/>
    <property type="match status" value="1"/>
</dbReference>
<evidence type="ECO:0000256" key="2">
    <source>
        <dbReference type="ARBA" id="ARBA00022491"/>
    </source>
</evidence>
<dbReference type="InterPro" id="IPR036388">
    <property type="entry name" value="WH-like_DNA-bd_sf"/>
</dbReference>
<dbReference type="SMART" id="SM01134">
    <property type="entry name" value="DeoRC"/>
    <property type="match status" value="1"/>
</dbReference>
<evidence type="ECO:0000256" key="5">
    <source>
        <dbReference type="ARBA" id="ARBA00023163"/>
    </source>
</evidence>
<dbReference type="InterPro" id="IPR036390">
    <property type="entry name" value="WH_DNA-bd_sf"/>
</dbReference>
<dbReference type="InterPro" id="IPR050313">
    <property type="entry name" value="Carb_Metab_HTH_regulators"/>
</dbReference>
<keyword evidence="9" id="KW-1185">Reference proteome</keyword>
<dbReference type="SUPFAM" id="SSF100950">
    <property type="entry name" value="NagB/RpiA/CoA transferase-like"/>
    <property type="match status" value="1"/>
</dbReference>
<dbReference type="SUPFAM" id="SSF46785">
    <property type="entry name" value="Winged helix' DNA-binding domain"/>
    <property type="match status" value="1"/>
</dbReference>
<dbReference type="Gene3D" id="1.10.10.10">
    <property type="entry name" value="Winged helix-like DNA-binding domain superfamily/Winged helix DNA-binding domain"/>
    <property type="match status" value="1"/>
</dbReference>
<keyword evidence="3" id="KW-0805">Transcription regulation</keyword>
<evidence type="ECO:0000313" key="8">
    <source>
        <dbReference type="EMBL" id="WRL66643.1"/>
    </source>
</evidence>
<evidence type="ECO:0000313" key="9">
    <source>
        <dbReference type="Proteomes" id="UP001324287"/>
    </source>
</evidence>
<dbReference type="InterPro" id="IPR014036">
    <property type="entry name" value="DeoR-like_C"/>
</dbReference>
<dbReference type="GO" id="GO:0003677">
    <property type="term" value="F:DNA binding"/>
    <property type="evidence" value="ECO:0007669"/>
    <property type="project" value="UniProtKB-KW"/>
</dbReference>
<gene>
    <name evidence="8" type="ORF">U6N30_15345</name>
</gene>
<dbReference type="Proteomes" id="UP001324287">
    <property type="component" value="Chromosome"/>
</dbReference>
<dbReference type="Pfam" id="PF08220">
    <property type="entry name" value="HTH_DeoR"/>
    <property type="match status" value="1"/>
</dbReference>
<dbReference type="RefSeq" id="WP_324277955.1">
    <property type="nucleotide sequence ID" value="NZ_CP141261.1"/>
</dbReference>
<evidence type="ECO:0000256" key="3">
    <source>
        <dbReference type="ARBA" id="ARBA00023015"/>
    </source>
</evidence>